<evidence type="ECO:0000256" key="3">
    <source>
        <dbReference type="ARBA" id="ARBA00022448"/>
    </source>
</evidence>
<dbReference type="Pfam" id="PF03934">
    <property type="entry name" value="T2SSK"/>
    <property type="match status" value="1"/>
</dbReference>
<evidence type="ECO:0000256" key="5">
    <source>
        <dbReference type="ARBA" id="ARBA00022519"/>
    </source>
</evidence>
<proteinExistence type="inferred from homology"/>
<dbReference type="SUPFAM" id="SSF81585">
    <property type="entry name" value="PsbU/PolX domain-like"/>
    <property type="match status" value="1"/>
</dbReference>
<evidence type="ECO:0000256" key="6">
    <source>
        <dbReference type="ARBA" id="ARBA00022692"/>
    </source>
</evidence>
<evidence type="ECO:0000313" key="13">
    <source>
        <dbReference type="EMBL" id="RKQ61818.1"/>
    </source>
</evidence>
<evidence type="ECO:0000256" key="10">
    <source>
        <dbReference type="SAM" id="Phobius"/>
    </source>
</evidence>
<dbReference type="Proteomes" id="UP000280881">
    <property type="component" value="Unassembled WGS sequence"/>
</dbReference>
<dbReference type="AlphaFoldDB" id="A0A420W6V3"/>
<keyword evidence="6 10" id="KW-0812">Transmembrane</keyword>
<keyword evidence="5" id="KW-0997">Cell inner membrane</keyword>
<reference evidence="13 14" key="1">
    <citation type="submission" date="2018-10" db="EMBL/GenBank/DDBJ databases">
        <title>Genomic Encyclopedia of Type Strains, Phase IV (KMG-IV): sequencing the most valuable type-strain genomes for metagenomic binning, comparative biology and taxonomic classification.</title>
        <authorList>
            <person name="Goeker M."/>
        </authorList>
    </citation>
    <scope>NUCLEOTIDE SEQUENCE [LARGE SCALE GENOMIC DNA]</scope>
    <source>
        <strain evidence="13 14">DSM 15521</strain>
    </source>
</reference>
<protein>
    <submittedName>
        <fullName evidence="13">General secretion pathway protein K</fullName>
    </submittedName>
</protein>
<feature type="domain" description="T2SS protein K second SAM-like" evidence="11">
    <location>
        <begin position="197"/>
        <end position="228"/>
    </location>
</feature>
<feature type="domain" description="T2SS protein K first SAM-like" evidence="12">
    <location>
        <begin position="100"/>
        <end position="192"/>
    </location>
</feature>
<keyword evidence="3" id="KW-0813">Transport</keyword>
<evidence type="ECO:0000256" key="1">
    <source>
        <dbReference type="ARBA" id="ARBA00004533"/>
    </source>
</evidence>
<keyword evidence="8 10" id="KW-1133">Transmembrane helix</keyword>
<dbReference type="NCBIfam" id="NF037980">
    <property type="entry name" value="T2SS_GspK"/>
    <property type="match status" value="1"/>
</dbReference>
<keyword evidence="7" id="KW-0653">Protein transport</keyword>
<dbReference type="PANTHER" id="PTHR38831:SF1">
    <property type="entry name" value="TYPE II SECRETION SYSTEM PROTEIN K-RELATED"/>
    <property type="match status" value="1"/>
</dbReference>
<dbReference type="EMBL" id="RBIE01000002">
    <property type="protein sequence ID" value="RKQ61818.1"/>
    <property type="molecule type" value="Genomic_DNA"/>
</dbReference>
<dbReference type="OrthoDB" id="5398238at2"/>
<comment type="caution">
    <text evidence="13">The sequence shown here is derived from an EMBL/GenBank/DDBJ whole genome shotgun (WGS) entry which is preliminary data.</text>
</comment>
<evidence type="ECO:0000256" key="4">
    <source>
        <dbReference type="ARBA" id="ARBA00022475"/>
    </source>
</evidence>
<feature type="transmembrane region" description="Helical" evidence="10">
    <location>
        <begin position="12"/>
        <end position="32"/>
    </location>
</feature>
<evidence type="ECO:0000259" key="11">
    <source>
        <dbReference type="Pfam" id="PF03934"/>
    </source>
</evidence>
<keyword evidence="4" id="KW-1003">Cell membrane</keyword>
<dbReference type="Gene3D" id="1.10.40.60">
    <property type="entry name" value="EpsJ-like"/>
    <property type="match status" value="2"/>
</dbReference>
<dbReference type="GO" id="GO:0005886">
    <property type="term" value="C:plasma membrane"/>
    <property type="evidence" value="ECO:0007669"/>
    <property type="project" value="UniProtKB-SubCell"/>
</dbReference>
<evidence type="ECO:0000256" key="7">
    <source>
        <dbReference type="ARBA" id="ARBA00022927"/>
    </source>
</evidence>
<evidence type="ECO:0000256" key="9">
    <source>
        <dbReference type="ARBA" id="ARBA00023136"/>
    </source>
</evidence>
<keyword evidence="14" id="KW-1185">Reference proteome</keyword>
<dbReference type="SUPFAM" id="SSF158544">
    <property type="entry name" value="GspK insert domain-like"/>
    <property type="match status" value="1"/>
</dbReference>
<evidence type="ECO:0000259" key="12">
    <source>
        <dbReference type="Pfam" id="PF21687"/>
    </source>
</evidence>
<comment type="similarity">
    <text evidence="2">Belongs to the GSP K family.</text>
</comment>
<dbReference type="Gene3D" id="3.30.1300.30">
    <property type="entry name" value="GSPII I/J protein-like"/>
    <property type="match status" value="1"/>
</dbReference>
<dbReference type="Pfam" id="PF21687">
    <property type="entry name" value="T2SSK_1st"/>
    <property type="match status" value="1"/>
</dbReference>
<dbReference type="PANTHER" id="PTHR38831">
    <property type="entry name" value="TYPE II SECRETION SYSTEM PROTEIN K"/>
    <property type="match status" value="1"/>
</dbReference>
<organism evidence="13 14">
    <name type="scientific">Thermovibrio guaymasensis</name>
    <dbReference type="NCBI Taxonomy" id="240167"/>
    <lineage>
        <taxon>Bacteria</taxon>
        <taxon>Pseudomonadati</taxon>
        <taxon>Aquificota</taxon>
        <taxon>Aquificia</taxon>
        <taxon>Desulfurobacteriales</taxon>
        <taxon>Desulfurobacteriaceae</taxon>
        <taxon>Thermovibrio</taxon>
    </lineage>
</organism>
<evidence type="ECO:0000256" key="8">
    <source>
        <dbReference type="ARBA" id="ARBA00022989"/>
    </source>
</evidence>
<comment type="subcellular location">
    <subcellularLocation>
        <location evidence="1">Cell inner membrane</location>
    </subcellularLocation>
</comment>
<dbReference type="PIRSF" id="PIRSF002786">
    <property type="entry name" value="XcpX"/>
    <property type="match status" value="1"/>
</dbReference>
<accession>A0A420W6V3</accession>
<dbReference type="GO" id="GO:0009306">
    <property type="term" value="P:protein secretion"/>
    <property type="evidence" value="ECO:0007669"/>
    <property type="project" value="InterPro"/>
</dbReference>
<keyword evidence="9 10" id="KW-0472">Membrane</keyword>
<dbReference type="InterPro" id="IPR049031">
    <property type="entry name" value="T2SSK_SAM-like_1st"/>
</dbReference>
<dbReference type="InterPro" id="IPR038072">
    <property type="entry name" value="GspK_central_sf"/>
</dbReference>
<gene>
    <name evidence="13" type="ORF">C7457_1270</name>
</gene>
<evidence type="ECO:0000256" key="2">
    <source>
        <dbReference type="ARBA" id="ARBA00007246"/>
    </source>
</evidence>
<dbReference type="InterPro" id="IPR049179">
    <property type="entry name" value="T2SSK_SAM-like_2nd"/>
</dbReference>
<dbReference type="RefSeq" id="WP_121171191.1">
    <property type="nucleotide sequence ID" value="NZ_RBIE01000002.1"/>
</dbReference>
<dbReference type="InterPro" id="IPR005628">
    <property type="entry name" value="GspK"/>
</dbReference>
<evidence type="ECO:0000313" key="14">
    <source>
        <dbReference type="Proteomes" id="UP000280881"/>
    </source>
</evidence>
<name>A0A420W6V3_9BACT</name>
<sequence>MSSSKRRKGFVLFVVLFIVSALASFLFSIYYLSQLTYRKTEELKDYTVAYHAAVSALKIALKFLKEDRNNFDGEGDEWSKPIAYNYRGISILININDECGKVNVNKLDDRRLFEVLKRLFDRINVEQPVADSIKDWIDRDNFPEPEGAEENYYMGLGYRPTNGQLKSLGELLYVKGMDEKTFKKLERYLTIYGSGKVNVNSAPKEVLLSLSPNMSQEAADSIIGARPIEDITVIRELPGITKELYFEIRPLITNRCNYFRIDVTASYGDTTAQIRAFSERGKLLEWKVIQ</sequence>